<gene>
    <name evidence="2" type="ORF">KGA66_15825</name>
</gene>
<dbReference type="Proteomes" id="UP000677913">
    <property type="component" value="Unassembled WGS sequence"/>
</dbReference>
<feature type="transmembrane region" description="Helical" evidence="1">
    <location>
        <begin position="204"/>
        <end position="226"/>
    </location>
</feature>
<reference evidence="2" key="1">
    <citation type="submission" date="2021-04" db="EMBL/GenBank/DDBJ databases">
        <title>Genome based classification of Actinospica acidithermotolerans sp. nov., an actinobacterium isolated from an Indonesian hot spring.</title>
        <authorList>
            <person name="Kusuma A.B."/>
            <person name="Putra K.E."/>
            <person name="Nafisah S."/>
            <person name="Loh J."/>
            <person name="Nouioui I."/>
            <person name="Goodfellow M."/>
        </authorList>
    </citation>
    <scope>NUCLEOTIDE SEQUENCE</scope>
    <source>
        <strain evidence="2">DSM 45618</strain>
    </source>
</reference>
<feature type="transmembrane region" description="Helical" evidence="1">
    <location>
        <begin position="163"/>
        <end position="184"/>
    </location>
</feature>
<sequence length="239" mass="24416">MFNPTIAGITLRALLGRKRVFLLALPAAVLLIITLALKADHAASTSWPAEVLGRVGFSALLPLTALIIGTSVLGAEIDDSSILHLLATPVRRESIVLTKAVVAAGVTMLFAAVPEFVAALIASGRAGAFAFGLGLGAVLGSIVYTAVFVLISTVTRHPVAFALAYVAVWEGVVTNLVSGAKYLSAEQYSLALANSVAKDDALDAHLTVGTALVLAAIATVATLAAAGNRLRSFTLTGDA</sequence>
<keyword evidence="1" id="KW-0812">Transmembrane</keyword>
<dbReference type="RefSeq" id="WP_211468888.1">
    <property type="nucleotide sequence ID" value="NZ_JAGSXH010000052.1"/>
</dbReference>
<feature type="transmembrane region" description="Helical" evidence="1">
    <location>
        <begin position="51"/>
        <end position="75"/>
    </location>
</feature>
<evidence type="ECO:0000313" key="2">
    <source>
        <dbReference type="EMBL" id="MBS2964527.1"/>
    </source>
</evidence>
<dbReference type="PANTHER" id="PTHR37305">
    <property type="entry name" value="INTEGRAL MEMBRANE PROTEIN-RELATED"/>
    <property type="match status" value="1"/>
</dbReference>
<accession>A0A8J7WQH1</accession>
<dbReference type="PANTHER" id="PTHR37305:SF1">
    <property type="entry name" value="MEMBRANE PROTEIN"/>
    <property type="match status" value="1"/>
</dbReference>
<name>A0A8J7WQH1_9ACTN</name>
<keyword evidence="1" id="KW-1133">Transmembrane helix</keyword>
<keyword evidence="1" id="KW-0472">Membrane</keyword>
<dbReference type="EMBL" id="JAGSXH010000052">
    <property type="protein sequence ID" value="MBS2964527.1"/>
    <property type="molecule type" value="Genomic_DNA"/>
</dbReference>
<keyword evidence="3" id="KW-1185">Reference proteome</keyword>
<comment type="caution">
    <text evidence="2">The sequence shown here is derived from an EMBL/GenBank/DDBJ whole genome shotgun (WGS) entry which is preliminary data.</text>
</comment>
<organism evidence="2 3">
    <name type="scientific">Actinocrinis puniceicyclus</name>
    <dbReference type="NCBI Taxonomy" id="977794"/>
    <lineage>
        <taxon>Bacteria</taxon>
        <taxon>Bacillati</taxon>
        <taxon>Actinomycetota</taxon>
        <taxon>Actinomycetes</taxon>
        <taxon>Catenulisporales</taxon>
        <taxon>Actinospicaceae</taxon>
        <taxon>Actinocrinis</taxon>
    </lineage>
</organism>
<feature type="transmembrane region" description="Helical" evidence="1">
    <location>
        <begin position="128"/>
        <end position="151"/>
    </location>
</feature>
<evidence type="ECO:0000313" key="3">
    <source>
        <dbReference type="Proteomes" id="UP000677913"/>
    </source>
</evidence>
<feature type="transmembrane region" description="Helical" evidence="1">
    <location>
        <begin position="20"/>
        <end position="39"/>
    </location>
</feature>
<dbReference type="AlphaFoldDB" id="A0A8J7WQH1"/>
<evidence type="ECO:0000256" key="1">
    <source>
        <dbReference type="SAM" id="Phobius"/>
    </source>
</evidence>
<proteinExistence type="predicted"/>
<dbReference type="Pfam" id="PF12730">
    <property type="entry name" value="ABC2_membrane_4"/>
    <property type="match status" value="1"/>
</dbReference>
<feature type="transmembrane region" description="Helical" evidence="1">
    <location>
        <begin position="96"/>
        <end position="122"/>
    </location>
</feature>
<protein>
    <submittedName>
        <fullName evidence="2">ABC transporter permease</fullName>
    </submittedName>
</protein>